<dbReference type="PANTHER" id="PTHR22930">
    <property type="match status" value="1"/>
</dbReference>
<evidence type="ECO:0000256" key="4">
    <source>
        <dbReference type="ARBA" id="ARBA00022722"/>
    </source>
</evidence>
<dbReference type="InterPro" id="IPR027806">
    <property type="entry name" value="HARBI1_dom"/>
</dbReference>
<dbReference type="EMBL" id="CACRXK020027153">
    <property type="protein sequence ID" value="CAB4040710.1"/>
    <property type="molecule type" value="Genomic_DNA"/>
</dbReference>
<comment type="similarity">
    <text evidence="3">Belongs to the HARBI1 family.</text>
</comment>
<keyword evidence="6" id="KW-0378">Hydrolase</keyword>
<dbReference type="GO" id="GO:0004518">
    <property type="term" value="F:nuclease activity"/>
    <property type="evidence" value="ECO:0007669"/>
    <property type="project" value="UniProtKB-KW"/>
</dbReference>
<dbReference type="Proteomes" id="UP001152795">
    <property type="component" value="Unassembled WGS sequence"/>
</dbReference>
<proteinExistence type="inferred from homology"/>
<dbReference type="OrthoDB" id="5981889at2759"/>
<keyword evidence="4" id="KW-0540">Nuclease</keyword>
<name>A0A7D9LX26_PARCT</name>
<dbReference type="InterPro" id="IPR045249">
    <property type="entry name" value="HARBI1-like"/>
</dbReference>
<dbReference type="GO" id="GO:0046872">
    <property type="term" value="F:metal ion binding"/>
    <property type="evidence" value="ECO:0007669"/>
    <property type="project" value="UniProtKB-KW"/>
</dbReference>
<dbReference type="AlphaFoldDB" id="A0A7D9LX26"/>
<keyword evidence="7" id="KW-0539">Nucleus</keyword>
<dbReference type="GO" id="GO:0005634">
    <property type="term" value="C:nucleus"/>
    <property type="evidence" value="ECO:0007669"/>
    <property type="project" value="UniProtKB-SubCell"/>
</dbReference>
<dbReference type="Pfam" id="PF13359">
    <property type="entry name" value="DDE_Tnp_4"/>
    <property type="match status" value="1"/>
</dbReference>
<evidence type="ECO:0000256" key="5">
    <source>
        <dbReference type="ARBA" id="ARBA00022723"/>
    </source>
</evidence>
<evidence type="ECO:0000256" key="1">
    <source>
        <dbReference type="ARBA" id="ARBA00001968"/>
    </source>
</evidence>
<keyword evidence="9" id="KW-1185">Reference proteome</keyword>
<evidence type="ECO:0000256" key="7">
    <source>
        <dbReference type="ARBA" id="ARBA00023242"/>
    </source>
</evidence>
<evidence type="ECO:0000313" key="9">
    <source>
        <dbReference type="Proteomes" id="UP001152795"/>
    </source>
</evidence>
<comment type="cofactor">
    <cofactor evidence="1">
        <name>a divalent metal cation</name>
        <dbReference type="ChEBI" id="CHEBI:60240"/>
    </cofactor>
</comment>
<evidence type="ECO:0000313" key="8">
    <source>
        <dbReference type="EMBL" id="CAB4040710.1"/>
    </source>
</evidence>
<sequence>ATGENRHIPPRERYFFRNSISPAEQLAVTLRFLETGESYTSLQYQFRNNKGTLSIIIPKVCNTIPTYCSEYIECPSTAEWWGEIAAEFYQRWQLPNCIGAIDGKHVRIVHPWCSGSDYYNYSIVLMTIVGPSLEFIYADVGCQGRISDGGVLRNTNFFKALEANSLGIPNPKSLPTAPENRGHEDKDSSCQIPHYFVGDDAFALAPNMMKPYPQRALTKEQRIFNYHLSRAQRVSENVFGIMSEKFRMFHTTLCAKPENTVVIIHFTISC</sequence>
<comment type="caution">
    <text evidence="8">The sequence shown here is derived from an EMBL/GenBank/DDBJ whole genome shotgun (WGS) entry which is preliminary data.</text>
</comment>
<gene>
    <name evidence="8" type="ORF">PACLA_8A006872</name>
</gene>
<reference evidence="8" key="1">
    <citation type="submission" date="2020-04" db="EMBL/GenBank/DDBJ databases">
        <authorList>
            <person name="Alioto T."/>
            <person name="Alioto T."/>
            <person name="Gomez Garrido J."/>
        </authorList>
    </citation>
    <scope>NUCLEOTIDE SEQUENCE</scope>
    <source>
        <strain evidence="8">A484AB</strain>
    </source>
</reference>
<comment type="subcellular location">
    <subcellularLocation>
        <location evidence="2">Nucleus</location>
    </subcellularLocation>
</comment>
<dbReference type="GO" id="GO:0016787">
    <property type="term" value="F:hydrolase activity"/>
    <property type="evidence" value="ECO:0007669"/>
    <property type="project" value="UniProtKB-KW"/>
</dbReference>
<protein>
    <submittedName>
        <fullName evidence="8">Uncharacterized protein</fullName>
    </submittedName>
</protein>
<accession>A0A7D9LX26</accession>
<evidence type="ECO:0000256" key="6">
    <source>
        <dbReference type="ARBA" id="ARBA00022801"/>
    </source>
</evidence>
<organism evidence="8 9">
    <name type="scientific">Paramuricea clavata</name>
    <name type="common">Red gorgonian</name>
    <name type="synonym">Violescent sea-whip</name>
    <dbReference type="NCBI Taxonomy" id="317549"/>
    <lineage>
        <taxon>Eukaryota</taxon>
        <taxon>Metazoa</taxon>
        <taxon>Cnidaria</taxon>
        <taxon>Anthozoa</taxon>
        <taxon>Octocorallia</taxon>
        <taxon>Malacalcyonacea</taxon>
        <taxon>Plexauridae</taxon>
        <taxon>Paramuricea</taxon>
    </lineage>
</organism>
<dbReference type="PANTHER" id="PTHR22930:SF284">
    <property type="entry name" value="DDE TNP4 DOMAIN-CONTAINING PROTEIN"/>
    <property type="match status" value="1"/>
</dbReference>
<keyword evidence="5" id="KW-0479">Metal-binding</keyword>
<evidence type="ECO:0000256" key="2">
    <source>
        <dbReference type="ARBA" id="ARBA00004123"/>
    </source>
</evidence>
<feature type="non-terminal residue" evidence="8">
    <location>
        <position position="1"/>
    </location>
</feature>
<evidence type="ECO:0000256" key="3">
    <source>
        <dbReference type="ARBA" id="ARBA00006958"/>
    </source>
</evidence>